<feature type="coiled-coil region" evidence="1">
    <location>
        <begin position="179"/>
        <end position="206"/>
    </location>
</feature>
<gene>
    <name evidence="3" type="ORF">TGDOM2_293840</name>
</gene>
<protein>
    <submittedName>
        <fullName evidence="3">Uncharacterized protein</fullName>
    </submittedName>
</protein>
<feature type="region of interest" description="Disordered" evidence="2">
    <location>
        <begin position="1754"/>
        <end position="1781"/>
    </location>
</feature>
<feature type="compositionally biased region" description="Basic and acidic residues" evidence="2">
    <location>
        <begin position="694"/>
        <end position="719"/>
    </location>
</feature>
<feature type="compositionally biased region" description="Basic and acidic residues" evidence="2">
    <location>
        <begin position="1756"/>
        <end position="1777"/>
    </location>
</feature>
<feature type="compositionally biased region" description="Low complexity" evidence="2">
    <location>
        <begin position="994"/>
        <end position="1004"/>
    </location>
</feature>
<feature type="region of interest" description="Disordered" evidence="2">
    <location>
        <begin position="1"/>
        <end position="61"/>
    </location>
</feature>
<dbReference type="OrthoDB" id="10521701at2759"/>
<feature type="compositionally biased region" description="Polar residues" evidence="2">
    <location>
        <begin position="1200"/>
        <end position="1210"/>
    </location>
</feature>
<feature type="compositionally biased region" description="Basic and acidic residues" evidence="2">
    <location>
        <begin position="665"/>
        <end position="674"/>
    </location>
</feature>
<feature type="compositionally biased region" description="Low complexity" evidence="2">
    <location>
        <begin position="2204"/>
        <end position="2225"/>
    </location>
</feature>
<feature type="compositionally biased region" description="Basic and acidic residues" evidence="2">
    <location>
        <begin position="1816"/>
        <end position="1840"/>
    </location>
</feature>
<feature type="compositionally biased region" description="Low complexity" evidence="2">
    <location>
        <begin position="614"/>
        <end position="623"/>
    </location>
</feature>
<feature type="region of interest" description="Disordered" evidence="2">
    <location>
        <begin position="2200"/>
        <end position="2280"/>
    </location>
</feature>
<feature type="compositionally biased region" description="Basic residues" evidence="2">
    <location>
        <begin position="1186"/>
        <end position="1195"/>
    </location>
</feature>
<feature type="compositionally biased region" description="Basic and acidic residues" evidence="2">
    <location>
        <begin position="727"/>
        <end position="740"/>
    </location>
</feature>
<organism evidence="3 4">
    <name type="scientific">Toxoplasma gondii GAB2-2007-GAL-DOM2</name>
    <dbReference type="NCBI Taxonomy" id="1130820"/>
    <lineage>
        <taxon>Eukaryota</taxon>
        <taxon>Sar</taxon>
        <taxon>Alveolata</taxon>
        <taxon>Apicomplexa</taxon>
        <taxon>Conoidasida</taxon>
        <taxon>Coccidia</taxon>
        <taxon>Eucoccidiorida</taxon>
        <taxon>Eimeriorina</taxon>
        <taxon>Sarcocystidae</taxon>
        <taxon>Toxoplasma</taxon>
    </lineage>
</organism>
<dbReference type="Proteomes" id="UP000028837">
    <property type="component" value="Unassembled WGS sequence"/>
</dbReference>
<comment type="caution">
    <text evidence="3">The sequence shown here is derived from an EMBL/GenBank/DDBJ whole genome shotgun (WGS) entry which is preliminary data.</text>
</comment>
<feature type="compositionally biased region" description="Low complexity" evidence="2">
    <location>
        <begin position="1614"/>
        <end position="1623"/>
    </location>
</feature>
<feature type="compositionally biased region" description="Polar residues" evidence="2">
    <location>
        <begin position="1350"/>
        <end position="1360"/>
    </location>
</feature>
<feature type="compositionally biased region" description="Low complexity" evidence="2">
    <location>
        <begin position="1580"/>
        <end position="1598"/>
    </location>
</feature>
<feature type="compositionally biased region" description="Basic and acidic residues" evidence="2">
    <location>
        <begin position="384"/>
        <end position="401"/>
    </location>
</feature>
<feature type="compositionally biased region" description="Polar residues" evidence="2">
    <location>
        <begin position="675"/>
        <end position="685"/>
    </location>
</feature>
<feature type="compositionally biased region" description="Polar residues" evidence="2">
    <location>
        <begin position="1423"/>
        <end position="1437"/>
    </location>
</feature>
<feature type="compositionally biased region" description="Polar residues" evidence="2">
    <location>
        <begin position="446"/>
        <end position="460"/>
    </location>
</feature>
<feature type="compositionally biased region" description="Polar residues" evidence="2">
    <location>
        <begin position="795"/>
        <end position="807"/>
    </location>
</feature>
<feature type="compositionally biased region" description="Basic and acidic residues" evidence="2">
    <location>
        <begin position="1624"/>
        <end position="1639"/>
    </location>
</feature>
<feature type="compositionally biased region" description="Basic and acidic residues" evidence="2">
    <location>
        <begin position="1855"/>
        <end position="1879"/>
    </location>
</feature>
<feature type="compositionally biased region" description="Basic and acidic residues" evidence="2">
    <location>
        <begin position="1667"/>
        <end position="1678"/>
    </location>
</feature>
<accession>A0A086JIF5</accession>
<feature type="region of interest" description="Disordered" evidence="2">
    <location>
        <begin position="319"/>
        <end position="493"/>
    </location>
</feature>
<feature type="region of interest" description="Disordered" evidence="2">
    <location>
        <begin position="776"/>
        <end position="845"/>
    </location>
</feature>
<feature type="compositionally biased region" description="Polar residues" evidence="2">
    <location>
        <begin position="1890"/>
        <end position="1900"/>
    </location>
</feature>
<evidence type="ECO:0000313" key="4">
    <source>
        <dbReference type="Proteomes" id="UP000028837"/>
    </source>
</evidence>
<feature type="region of interest" description="Disordered" evidence="2">
    <location>
        <begin position="614"/>
        <end position="740"/>
    </location>
</feature>
<feature type="region of interest" description="Disordered" evidence="2">
    <location>
        <begin position="1804"/>
        <end position="1940"/>
    </location>
</feature>
<feature type="region of interest" description="Disordered" evidence="2">
    <location>
        <begin position="907"/>
        <end position="1055"/>
    </location>
</feature>
<feature type="compositionally biased region" description="Low complexity" evidence="2">
    <location>
        <begin position="476"/>
        <end position="493"/>
    </location>
</feature>
<feature type="compositionally biased region" description="Basic and acidic residues" evidence="2">
    <location>
        <begin position="1904"/>
        <end position="1920"/>
    </location>
</feature>
<feature type="region of interest" description="Disordered" evidence="2">
    <location>
        <begin position="1576"/>
        <end position="1686"/>
    </location>
</feature>
<feature type="region of interest" description="Disordered" evidence="2">
    <location>
        <begin position="1712"/>
        <end position="1736"/>
    </location>
</feature>
<keyword evidence="1" id="KW-0175">Coiled coil</keyword>
<feature type="compositionally biased region" description="Basic and acidic residues" evidence="2">
    <location>
        <begin position="46"/>
        <end position="58"/>
    </location>
</feature>
<name>A0A086JIF5_TOXGO</name>
<feature type="region of interest" description="Disordered" evidence="2">
    <location>
        <begin position="1186"/>
        <end position="1474"/>
    </location>
</feature>
<feature type="compositionally biased region" description="Polar residues" evidence="2">
    <location>
        <begin position="1647"/>
        <end position="1657"/>
    </location>
</feature>
<feature type="compositionally biased region" description="Basic and acidic residues" evidence="2">
    <location>
        <begin position="1712"/>
        <end position="1729"/>
    </location>
</feature>
<feature type="compositionally biased region" description="Basic and acidic residues" evidence="2">
    <location>
        <begin position="1248"/>
        <end position="1290"/>
    </location>
</feature>
<feature type="compositionally biased region" description="Basic and acidic residues" evidence="2">
    <location>
        <begin position="1030"/>
        <end position="1054"/>
    </location>
</feature>
<evidence type="ECO:0000313" key="3">
    <source>
        <dbReference type="EMBL" id="KFG31923.1"/>
    </source>
</evidence>
<proteinExistence type="predicted"/>
<sequence>MAPNVTGLHPPTSSLSSSPSSLVSGNEQPSSVEGAAQPVEGPRSAPEAHTESAEKASESPRVAIRTDLSRVANATLLGAKATALRAVEDARRACKLAAAAREEASKAAHAARLWRDPSLCPAGPLLEGEARMPLSQLEESAELLLRLIRTVVFTDAGGCQGEAAALALLAKASAVVRHAERTRRRADEAAEEAASAQTRAALFTREVEAREKMKETVACEEETDGKPERVPAFTCRPGGTVAPRGIGRRWHSEWHKPIGDEDAKQFLPLQREDAGLSVTESREACSRRARGKSTLLLGPVAAARLRAATLQLVPASRESSAFAAGGSSDSQDPEQTGGRRRHGAILVRSSEVTGIDENEKRRPDDNTGEGENATPVFLTVVDRQTSRRARETEGGRERRETAFPGDAAQREGARRTRRKGRTQSCWLDEGRGRRGKTGFGDKRGQSAEQRLSRASGQGASLQLALPRAPSVEEVPHLSPARSSPAASPLARNSSQVLVSSTWPRGRFVSAVISPQDRFSSGCASSCQGRNTLFHASPDEKGRERSACGKEASLRSLCVARCSSSSHPPPPRKGTLEPRLSSLTNESTITTCAEQGYSPFFPPSYPFSSPSSAAGFLPSSSSLSRPKRFLRPHRAMSAPGGRWRPAEDEARQSRLVSMRPTGGNTLDRKKTERQRNLCSRSYSTASERYGFHRGSRGEFGHGEEERDGEGQKEDREERSARSRASFGVEDREYQSSQDSYKRPLKNEKANIARRVQRVAAFLDLLRCLLPALIHEHSEEERQEETGISTPADKLSQPPQQERSGSLSSPKKVKELEPGLPAVSSSLASSNAVSSSHTAESQGQAVELEKAVREETKLEECDACPTFALGSPDPRAVVKLLTSRPFVATFGELLHTTLAPILLQEGNKAPVSVPSGDEEGNTREEATRGASDHSPSSLACQRDAGSASGDGKVEDEAGDEREQGRGMAERSGDECRRERKRNAAGKVRFATEDDASFSGESDSSASREVGTAERSQLLRVPLESLAVPNKGQGERDTETWLPRKEEKTEQKEEKESNLIQLRSGNIREKTEPRNFVFLDRHAAAEKAAKDAATLSEQQKRLASVLDSRRTADVTKDLLSTFFVDPETRCLLPLAVSALLRLLANGFVLDIEITKPIPALVRWPSIFRSSWVQLLHPFASLSLRPLSHKADKRPRRVSLGRNGRQTATHTKLGSATEPERTKTGQTTSETEGETESEIKREMKREMKRKTGRETVNEGAGDRSDGSRNWEKASKSREPPARVGEGEAREVEARRVRKRQQKDERDSLSNVADVGNRGGSLCELKRKRNVSAPPPQVLKAIRRELERHPERWNASPQKWVSTRQGDFETESEGEDHSIRTEESEGHALKRTEEEGNVPLPLPRSRPSSSFPCSSPSSSKTKIATRLASVTVSHSPASSTSAFFAGRGGDKSQPARVKMPEEEKGIAARSTKGLSKPTRRISFAVDPPQIAGPLVSSSSSASPHPTSLSAAFSPLSPSASVVSPFSAFLSLSPQASSSGEDVPSQVSMVAPAAASSALSSSASSWTVFKTELRDTIKRKACLDTRSSCSSPSSSLCSLRFSSSGDFAPVRRDTRAGPASGKSSGPTSESSDKVSNEFVWPRERQTATLVEVSPTSGNQTEANVGQAGGTDSRGARRKETEERTNPASKCGTVFGEEDNIRAVWRPGGLVFRLRGVEAREEERGDKANGEGESHGYRKTRSLPANPEAFVIVEAGGTNLWTKKPEKKEEPEKAAREREKRCRVEGSQLSRVGGQCTRRLEELRERVGEVAISGVLPGAGTLVEKDSAEEQERRKVQRREREREAFTRKYNTGRGAADYEGSDTRDGGQGEKGEETGKERREKEAATDGECDAEIQRTGQTKTSEGSARNKCGEKEETETHLTERSTVDNSKAKISGRSHKPKMDQLPDRITEKGQAGQAAATATRSIQAASRLVAILRADPSRPHPVEACLVSPASSLSFQSSSLSTRISPSCEPQIPSCSSADSGSPYSSSRFSSSLGACLSLRRSEPRSAVGVLPSSSSLTSQFPSSFRSPSTAFRCASDLSPDPHSPPVSLMLVRSSASDASSPPARTMSASSILFSRIPKSTFVNGPSSPLQSSTLVSRSPNSTSISLLAAASSSSSSRVADVSNQPACLSNSFTRFSASRQVSSSLSVVSASSRLCSGQASHGQLLSAPGSPPVLASSASLSSPPACTAPRASSAGHFSFELKRQLEEEEQLARPRRPQPVSAGSREHSTETHVWGGTRVVPVTSNGSLRLKRNF</sequence>
<feature type="region of interest" description="Disordered" evidence="2">
    <location>
        <begin position="560"/>
        <end position="580"/>
    </location>
</feature>
<dbReference type="VEuPathDB" id="ToxoDB:TGDOM2_293840"/>
<feature type="compositionally biased region" description="Basic and acidic residues" evidence="2">
    <location>
        <begin position="949"/>
        <end position="975"/>
    </location>
</feature>
<evidence type="ECO:0000256" key="2">
    <source>
        <dbReference type="SAM" id="MobiDB-lite"/>
    </source>
</evidence>
<dbReference type="EMBL" id="AHZU02001481">
    <property type="protein sequence ID" value="KFG31923.1"/>
    <property type="molecule type" value="Genomic_DNA"/>
</dbReference>
<feature type="compositionally biased region" description="Low complexity" evidence="2">
    <location>
        <begin position="1398"/>
        <end position="1414"/>
    </location>
</feature>
<feature type="compositionally biased region" description="Basic and acidic residues" evidence="2">
    <location>
        <begin position="918"/>
        <end position="929"/>
    </location>
</feature>
<evidence type="ECO:0000256" key="1">
    <source>
        <dbReference type="SAM" id="Coils"/>
    </source>
</evidence>
<feature type="compositionally biased region" description="Basic and acidic residues" evidence="2">
    <location>
        <begin position="1370"/>
        <end position="1389"/>
    </location>
</feature>
<feature type="compositionally biased region" description="Low complexity" evidence="2">
    <location>
        <begin position="820"/>
        <end position="839"/>
    </location>
</feature>
<feature type="compositionally biased region" description="Basic residues" evidence="2">
    <location>
        <begin position="624"/>
        <end position="633"/>
    </location>
</feature>
<feature type="compositionally biased region" description="Low complexity" evidence="2">
    <location>
        <begin position="319"/>
        <end position="330"/>
    </location>
</feature>
<feature type="compositionally biased region" description="Basic and acidic residues" evidence="2">
    <location>
        <begin position="1337"/>
        <end position="1347"/>
    </location>
</feature>
<reference evidence="3 4" key="1">
    <citation type="submission" date="2014-02" db="EMBL/GenBank/DDBJ databases">
        <authorList>
            <person name="Sibley D."/>
            <person name="Venepally P."/>
            <person name="Karamycheva S."/>
            <person name="Hadjithomas M."/>
            <person name="Khan A."/>
            <person name="Brunk B."/>
            <person name="Roos D."/>
            <person name="Caler E."/>
            <person name="Lorenzi H."/>
        </authorList>
    </citation>
    <scope>NUCLEOTIDE SEQUENCE [LARGE SCALE GENOMIC DNA]</scope>
    <source>
        <strain evidence="3 4">GAB2-2007-GAL-DOM2</strain>
    </source>
</reference>
<feature type="compositionally biased region" description="Low complexity" evidence="2">
    <location>
        <begin position="8"/>
        <end position="24"/>
    </location>
</feature>